<dbReference type="RefSeq" id="WP_354660073.1">
    <property type="nucleotide sequence ID" value="NZ_JBEXAC010000001.1"/>
</dbReference>
<evidence type="ECO:0000256" key="1">
    <source>
        <dbReference type="ARBA" id="ARBA00004651"/>
    </source>
</evidence>
<feature type="transmembrane region" description="Helical" evidence="7">
    <location>
        <begin position="53"/>
        <end position="77"/>
    </location>
</feature>
<evidence type="ECO:0000256" key="4">
    <source>
        <dbReference type="ARBA" id="ARBA00022692"/>
    </source>
</evidence>
<dbReference type="InterPro" id="IPR051907">
    <property type="entry name" value="DoxX-like_oxidoreductase"/>
</dbReference>
<dbReference type="Proteomes" id="UP001549749">
    <property type="component" value="Unassembled WGS sequence"/>
</dbReference>
<keyword evidence="5 7" id="KW-1133">Transmembrane helix</keyword>
<protein>
    <submittedName>
        <fullName evidence="8">DoxX family protein</fullName>
    </submittedName>
</protein>
<dbReference type="EMBL" id="JBEXAC010000001">
    <property type="protein sequence ID" value="MET6997436.1"/>
    <property type="molecule type" value="Genomic_DNA"/>
</dbReference>
<gene>
    <name evidence="8" type="ORF">ABR189_08655</name>
</gene>
<organism evidence="8 9">
    <name type="scientific">Chitinophaga defluvii</name>
    <dbReference type="NCBI Taxonomy" id="3163343"/>
    <lineage>
        <taxon>Bacteria</taxon>
        <taxon>Pseudomonadati</taxon>
        <taxon>Bacteroidota</taxon>
        <taxon>Chitinophagia</taxon>
        <taxon>Chitinophagales</taxon>
        <taxon>Chitinophagaceae</taxon>
        <taxon>Chitinophaga</taxon>
    </lineage>
</organism>
<reference evidence="8 9" key="1">
    <citation type="submission" date="2024-06" db="EMBL/GenBank/DDBJ databases">
        <title>Chitinophaga defluvii sp. nov., isolated from municipal sewage.</title>
        <authorList>
            <person name="Zhang L."/>
        </authorList>
    </citation>
    <scope>NUCLEOTIDE SEQUENCE [LARGE SCALE GENOMIC DNA]</scope>
    <source>
        <strain evidence="8 9">H8</strain>
    </source>
</reference>
<feature type="transmembrane region" description="Helical" evidence="7">
    <location>
        <begin position="84"/>
        <end position="101"/>
    </location>
</feature>
<dbReference type="PANTHER" id="PTHR33452:SF1">
    <property type="entry name" value="INNER MEMBRANE PROTEIN YPHA-RELATED"/>
    <property type="match status" value="1"/>
</dbReference>
<proteinExistence type="inferred from homology"/>
<evidence type="ECO:0000256" key="6">
    <source>
        <dbReference type="ARBA" id="ARBA00023136"/>
    </source>
</evidence>
<keyword evidence="6 7" id="KW-0472">Membrane</keyword>
<keyword evidence="3" id="KW-1003">Cell membrane</keyword>
<evidence type="ECO:0000256" key="3">
    <source>
        <dbReference type="ARBA" id="ARBA00022475"/>
    </source>
</evidence>
<dbReference type="Pfam" id="PF07681">
    <property type="entry name" value="DoxX"/>
    <property type="match status" value="1"/>
</dbReference>
<evidence type="ECO:0000256" key="7">
    <source>
        <dbReference type="SAM" id="Phobius"/>
    </source>
</evidence>
<sequence>MNLLQRIDNWGEAHHPKWIDVVRIMLGVLLIWIGVLFIQNRDALTAVIKQQPFFTVGAFVLAHYIVFAHLAGGVLIALGLLTRVAIIANIPVLLGAVLFVHTRTGLFNVYPEVGLSVLVLLLLVFFLIVGSGPLSMDAYIKRHPEKGNTGVI</sequence>
<keyword evidence="4 7" id="KW-0812">Transmembrane</keyword>
<keyword evidence="9" id="KW-1185">Reference proteome</keyword>
<evidence type="ECO:0000256" key="2">
    <source>
        <dbReference type="ARBA" id="ARBA00006679"/>
    </source>
</evidence>
<comment type="caution">
    <text evidence="8">The sequence shown here is derived from an EMBL/GenBank/DDBJ whole genome shotgun (WGS) entry which is preliminary data.</text>
</comment>
<name>A0ABV2T320_9BACT</name>
<comment type="subcellular location">
    <subcellularLocation>
        <location evidence="1">Cell membrane</location>
        <topology evidence="1">Multi-pass membrane protein</topology>
    </subcellularLocation>
</comment>
<comment type="similarity">
    <text evidence="2">Belongs to the DoxX family.</text>
</comment>
<dbReference type="InterPro" id="IPR032808">
    <property type="entry name" value="DoxX"/>
</dbReference>
<feature type="transmembrane region" description="Helical" evidence="7">
    <location>
        <begin position="113"/>
        <end position="134"/>
    </location>
</feature>
<accession>A0ABV2T320</accession>
<dbReference type="PANTHER" id="PTHR33452">
    <property type="entry name" value="OXIDOREDUCTASE CATD-RELATED"/>
    <property type="match status" value="1"/>
</dbReference>
<feature type="transmembrane region" description="Helical" evidence="7">
    <location>
        <begin position="21"/>
        <end position="38"/>
    </location>
</feature>
<evidence type="ECO:0000313" key="9">
    <source>
        <dbReference type="Proteomes" id="UP001549749"/>
    </source>
</evidence>
<evidence type="ECO:0000313" key="8">
    <source>
        <dbReference type="EMBL" id="MET6997436.1"/>
    </source>
</evidence>
<evidence type="ECO:0000256" key="5">
    <source>
        <dbReference type="ARBA" id="ARBA00022989"/>
    </source>
</evidence>